<keyword evidence="3" id="KW-1185">Reference proteome</keyword>
<evidence type="ECO:0008006" key="4">
    <source>
        <dbReference type="Google" id="ProtNLM"/>
    </source>
</evidence>
<evidence type="ECO:0000256" key="1">
    <source>
        <dbReference type="SAM" id="Phobius"/>
    </source>
</evidence>
<organism evidence="2 3">
    <name type="scientific">Candidatus Hydrogenisulfobacillus filiaventi</name>
    <dbReference type="NCBI Taxonomy" id="2707344"/>
    <lineage>
        <taxon>Bacteria</taxon>
        <taxon>Bacillati</taxon>
        <taxon>Bacillota</taxon>
        <taxon>Clostridia</taxon>
        <taxon>Eubacteriales</taxon>
        <taxon>Clostridiales Family XVII. Incertae Sedis</taxon>
        <taxon>Candidatus Hydrogenisulfobacillus</taxon>
    </lineage>
</organism>
<dbReference type="EMBL" id="LR778114">
    <property type="protein sequence ID" value="CAB1130169.1"/>
    <property type="molecule type" value="Genomic_DNA"/>
</dbReference>
<protein>
    <recommendedName>
        <fullName evidence="4">DUF4012 domain-containing protein</fullName>
    </recommendedName>
</protein>
<accession>A0A6F8ZJK5</accession>
<evidence type="ECO:0000313" key="2">
    <source>
        <dbReference type="EMBL" id="CAB1130169.1"/>
    </source>
</evidence>
<dbReference type="Proteomes" id="UP000503399">
    <property type="component" value="Chromosome"/>
</dbReference>
<dbReference type="InterPro" id="IPR025101">
    <property type="entry name" value="DUF4012"/>
</dbReference>
<dbReference type="AlphaFoldDB" id="A0A6F8ZJK5"/>
<dbReference type="Pfam" id="PF13196">
    <property type="entry name" value="DUF4012"/>
    <property type="match status" value="1"/>
</dbReference>
<keyword evidence="1" id="KW-0812">Transmembrane</keyword>
<feature type="transmembrane region" description="Helical" evidence="1">
    <location>
        <begin position="52"/>
        <end position="73"/>
    </location>
</feature>
<sequence length="659" mass="72464">MVEGRVPARIGHLFAERGIGFLKPTYPAAGPGAVPSRSARRQPRYVWRPGRLLALAAVPLALVTVVPAVRLGWDAVLLWHAERAAKAAKADKNFFALEQAVATASGALDSVQGNLRLLFYLKWIPGVAPVYRNLLPLATAGADGTRAAHTVLPSLAPVAAAFGYRTAFSAQAALPDARQKLAVAAADLPAIAGALRAAYPDLQAAQAQLNAVPTQGIPRFLAAREAKVLAPARRYLNLAVQNLPTLMQAAPVVQEILGYPTPQRYLVFFQNSGEMRPTGGFMTAYGILTFDHGAMGRLQAHDIYSLIGAVQYRPPAPAVFTHAFGILHWHIRDANTSPDVPTTVANIYRFYDSIPHVQPVSGVIFTDVWLVDALLKDVGGVTLPPPYNIRLTAANANYEMEYLAEKAHIPGITANTRKAFIGEMFHELLHKVFSARGSRLLAVARTLGEALHRKWVMVYFNNPQAEALVARYNWGGIVDRHTGRADYLQIVDENLMGHKDNYYLNESVSSLVVREPDGRYLETTRVTWVNPAVYNGWMVVPYRALIRLYVPKGSVLMGIYGIDGFLQNHTNPVLNKSVFGGHIDMPDRPSYYDPPARQSMTVTYLLPKGIDPRRFIIQEQPGIKPQQWQITVGSVTRRFTLTHDMTLTFPRPAADQSAP</sequence>
<dbReference type="KEGG" id="hfv:R50_2680"/>
<proteinExistence type="predicted"/>
<name>A0A6F8ZJK5_9FIRM</name>
<reference evidence="2 3" key="1">
    <citation type="submission" date="2020-02" db="EMBL/GenBank/DDBJ databases">
        <authorList>
            <person name="Hogendoorn C."/>
        </authorList>
    </citation>
    <scope>NUCLEOTIDE SEQUENCE [LARGE SCALE GENOMIC DNA]</scope>
    <source>
        <strain evidence="2">R501</strain>
    </source>
</reference>
<keyword evidence="1" id="KW-0472">Membrane</keyword>
<gene>
    <name evidence="2" type="ORF">R50_2680</name>
</gene>
<evidence type="ECO:0000313" key="3">
    <source>
        <dbReference type="Proteomes" id="UP000503399"/>
    </source>
</evidence>
<keyword evidence="1" id="KW-1133">Transmembrane helix</keyword>